<feature type="transmembrane region" description="Helical" evidence="1">
    <location>
        <begin position="36"/>
        <end position="52"/>
    </location>
</feature>
<dbReference type="RefSeq" id="WP_190249983.1">
    <property type="nucleotide sequence ID" value="NZ_BMPI01000010.1"/>
</dbReference>
<sequence>MTTTDGQVGLQLTVLMAEYDKLKDEQKARIDRRDHLVYGTLTAIAATLVAGAKTPAALLLLPAVTLILGWTHLVNDQKVSAAARYLRDELAAKVAAITGRPVLGWETSHRNDGRRRQRKGIQLIVDVATFVFPAVVSLGAYVLLAHPPVLGLIGAGVLLIAAGVLLWQQLAYASVLSRGTTR</sequence>
<feature type="transmembrane region" description="Helical" evidence="1">
    <location>
        <begin position="58"/>
        <end position="75"/>
    </location>
</feature>
<keyword evidence="3" id="KW-1185">Reference proteome</keyword>
<name>A0A917TH79_9ACTN</name>
<accession>A0A917TH79</accession>
<dbReference type="EMBL" id="BMPI01000010">
    <property type="protein sequence ID" value="GGM23080.1"/>
    <property type="molecule type" value="Genomic_DNA"/>
</dbReference>
<evidence type="ECO:0000313" key="3">
    <source>
        <dbReference type="Proteomes" id="UP000642070"/>
    </source>
</evidence>
<dbReference type="AlphaFoldDB" id="A0A917TH79"/>
<keyword evidence="1" id="KW-0472">Membrane</keyword>
<keyword evidence="1" id="KW-1133">Transmembrane helix</keyword>
<feature type="transmembrane region" description="Helical" evidence="1">
    <location>
        <begin position="123"/>
        <end position="143"/>
    </location>
</feature>
<protein>
    <recommendedName>
        <fullName evidence="4">Integral membrane protein</fullName>
    </recommendedName>
</protein>
<evidence type="ECO:0000256" key="1">
    <source>
        <dbReference type="SAM" id="Phobius"/>
    </source>
</evidence>
<reference evidence="2" key="1">
    <citation type="journal article" date="2014" name="Int. J. Syst. Evol. Microbiol.">
        <title>Complete genome sequence of Corynebacterium casei LMG S-19264T (=DSM 44701T), isolated from a smear-ripened cheese.</title>
        <authorList>
            <consortium name="US DOE Joint Genome Institute (JGI-PGF)"/>
            <person name="Walter F."/>
            <person name="Albersmeier A."/>
            <person name="Kalinowski J."/>
            <person name="Ruckert C."/>
        </authorList>
    </citation>
    <scope>NUCLEOTIDE SEQUENCE</scope>
    <source>
        <strain evidence="2">JCM 19831</strain>
    </source>
</reference>
<evidence type="ECO:0000313" key="2">
    <source>
        <dbReference type="EMBL" id="GGM23080.1"/>
    </source>
</evidence>
<keyword evidence="1" id="KW-0812">Transmembrane</keyword>
<dbReference type="Proteomes" id="UP000642070">
    <property type="component" value="Unassembled WGS sequence"/>
</dbReference>
<comment type="caution">
    <text evidence="2">The sequence shown here is derived from an EMBL/GenBank/DDBJ whole genome shotgun (WGS) entry which is preliminary data.</text>
</comment>
<feature type="transmembrane region" description="Helical" evidence="1">
    <location>
        <begin position="149"/>
        <end position="167"/>
    </location>
</feature>
<reference evidence="2" key="2">
    <citation type="submission" date="2020-09" db="EMBL/GenBank/DDBJ databases">
        <authorList>
            <person name="Sun Q."/>
            <person name="Ohkuma M."/>
        </authorList>
    </citation>
    <scope>NUCLEOTIDE SEQUENCE</scope>
    <source>
        <strain evidence="2">JCM 19831</strain>
    </source>
</reference>
<organism evidence="2 3">
    <name type="scientific">Dactylosporangium sucinum</name>
    <dbReference type="NCBI Taxonomy" id="1424081"/>
    <lineage>
        <taxon>Bacteria</taxon>
        <taxon>Bacillati</taxon>
        <taxon>Actinomycetota</taxon>
        <taxon>Actinomycetes</taxon>
        <taxon>Micromonosporales</taxon>
        <taxon>Micromonosporaceae</taxon>
        <taxon>Dactylosporangium</taxon>
    </lineage>
</organism>
<evidence type="ECO:0008006" key="4">
    <source>
        <dbReference type="Google" id="ProtNLM"/>
    </source>
</evidence>
<gene>
    <name evidence="2" type="ORF">GCM10007977_025380</name>
</gene>
<proteinExistence type="predicted"/>